<dbReference type="RefSeq" id="WP_220228601.1">
    <property type="nucleotide sequence ID" value="NZ_JAICBX010000002.1"/>
</dbReference>
<keyword evidence="4" id="KW-0460">Magnesium</keyword>
<dbReference type="Gene3D" id="3.40.50.1000">
    <property type="entry name" value="HAD superfamily/HAD-like"/>
    <property type="match status" value="1"/>
</dbReference>
<dbReference type="SFLD" id="SFLDS00003">
    <property type="entry name" value="Haloacid_Dehalogenase"/>
    <property type="match status" value="1"/>
</dbReference>
<comment type="caution">
    <text evidence="5">The sequence shown here is derived from an EMBL/GenBank/DDBJ whole genome shotgun (WGS) entry which is preliminary data.</text>
</comment>
<dbReference type="EMBL" id="JAICBX010000002">
    <property type="protein sequence ID" value="MBW8637930.1"/>
    <property type="molecule type" value="Genomic_DNA"/>
</dbReference>
<comment type="cofactor">
    <cofactor evidence="1">
        <name>Mg(2+)</name>
        <dbReference type="ChEBI" id="CHEBI:18420"/>
    </cofactor>
</comment>
<evidence type="ECO:0000313" key="5">
    <source>
        <dbReference type="EMBL" id="MBW8637930.1"/>
    </source>
</evidence>
<dbReference type="InterPro" id="IPR036412">
    <property type="entry name" value="HAD-like_sf"/>
</dbReference>
<dbReference type="SUPFAM" id="SSF56784">
    <property type="entry name" value="HAD-like"/>
    <property type="match status" value="1"/>
</dbReference>
<keyword evidence="3" id="KW-0479">Metal-binding</keyword>
<dbReference type="PANTHER" id="PTHR46193:SF10">
    <property type="entry name" value="6-PHOSPHOGLUCONATE PHOSPHATASE"/>
    <property type="match status" value="1"/>
</dbReference>
<evidence type="ECO:0000256" key="4">
    <source>
        <dbReference type="ARBA" id="ARBA00022842"/>
    </source>
</evidence>
<accession>A0AAE2ZNQ6</accession>
<evidence type="ECO:0000256" key="3">
    <source>
        <dbReference type="ARBA" id="ARBA00022723"/>
    </source>
</evidence>
<keyword evidence="5" id="KW-0378">Hydrolase</keyword>
<dbReference type="Pfam" id="PF00702">
    <property type="entry name" value="Hydrolase"/>
    <property type="match status" value="1"/>
</dbReference>
<name>A0AAE2ZNQ6_9HYPH</name>
<dbReference type="CDD" id="cd07526">
    <property type="entry name" value="HAD_BPGM_like"/>
    <property type="match status" value="1"/>
</dbReference>
<gene>
    <name evidence="5" type="ORF">K1W69_12100</name>
</gene>
<dbReference type="PANTHER" id="PTHR46193">
    <property type="entry name" value="6-PHOSPHOGLUCONATE PHOSPHATASE"/>
    <property type="match status" value="1"/>
</dbReference>
<dbReference type="AlphaFoldDB" id="A0AAE2ZNQ6"/>
<sequence>MSSDRVSLVIFDCDGVLIDSEIISARILIDLLAERGVHVDLDYVQRNFLGRSFPKVAEEIRTSLNYRLPEDFEALYRSNLLAAFETELRTVAGIEAVLADLGVASCVATSSSPPRAKRSLELAGLSGFFRDRLFTASEVANGKPAPDLFFHAAERMGANPANTLVIEDSLPGLKAARAAGMQVLHFTGAGHMLNRASSLPDELADVPAFDKWGDFYDMAPLLKRAG</sequence>
<evidence type="ECO:0000256" key="2">
    <source>
        <dbReference type="ARBA" id="ARBA00006171"/>
    </source>
</evidence>
<dbReference type="InterPro" id="IPR006439">
    <property type="entry name" value="HAD-SF_hydro_IA"/>
</dbReference>
<protein>
    <submittedName>
        <fullName evidence="5">HAD family hydrolase</fullName>
    </submittedName>
</protein>
<organism evidence="5 6">
    <name type="scientific">Flavimaribacter sediminis</name>
    <dbReference type="NCBI Taxonomy" id="2865987"/>
    <lineage>
        <taxon>Bacteria</taxon>
        <taxon>Pseudomonadati</taxon>
        <taxon>Pseudomonadota</taxon>
        <taxon>Alphaproteobacteria</taxon>
        <taxon>Hyphomicrobiales</taxon>
        <taxon>Rhizobiaceae</taxon>
        <taxon>Flavimaribacter</taxon>
    </lineage>
</organism>
<proteinExistence type="inferred from homology"/>
<evidence type="ECO:0000256" key="1">
    <source>
        <dbReference type="ARBA" id="ARBA00001946"/>
    </source>
</evidence>
<dbReference type="SFLD" id="SFLDG01129">
    <property type="entry name" value="C1.5:_HAD__Beta-PGM__Phosphata"/>
    <property type="match status" value="1"/>
</dbReference>
<reference evidence="5" key="1">
    <citation type="submission" date="2021-08" db="EMBL/GenBank/DDBJ databases">
        <title>Hoeflea bacterium WL0058 sp. nov., isolated from the sediment.</title>
        <authorList>
            <person name="Wang L."/>
            <person name="Zhang D."/>
        </authorList>
    </citation>
    <scope>NUCLEOTIDE SEQUENCE</scope>
    <source>
        <strain evidence="5">WL0058</strain>
    </source>
</reference>
<keyword evidence="6" id="KW-1185">Reference proteome</keyword>
<dbReference type="Gene3D" id="1.10.150.240">
    <property type="entry name" value="Putative phosphatase, domain 2"/>
    <property type="match status" value="1"/>
</dbReference>
<dbReference type="InterPro" id="IPR023214">
    <property type="entry name" value="HAD_sf"/>
</dbReference>
<comment type="similarity">
    <text evidence="2">Belongs to the HAD-like hydrolase superfamily. CbbY/CbbZ/Gph/YieH family.</text>
</comment>
<dbReference type="Proteomes" id="UP001196509">
    <property type="component" value="Unassembled WGS sequence"/>
</dbReference>
<dbReference type="InterPro" id="IPR023198">
    <property type="entry name" value="PGP-like_dom2"/>
</dbReference>
<evidence type="ECO:0000313" key="6">
    <source>
        <dbReference type="Proteomes" id="UP001196509"/>
    </source>
</evidence>
<dbReference type="GO" id="GO:0016787">
    <property type="term" value="F:hydrolase activity"/>
    <property type="evidence" value="ECO:0007669"/>
    <property type="project" value="UniProtKB-KW"/>
</dbReference>
<dbReference type="GO" id="GO:0046872">
    <property type="term" value="F:metal ion binding"/>
    <property type="evidence" value="ECO:0007669"/>
    <property type="project" value="UniProtKB-KW"/>
</dbReference>
<dbReference type="NCBIfam" id="TIGR01509">
    <property type="entry name" value="HAD-SF-IA-v3"/>
    <property type="match status" value="1"/>
</dbReference>
<dbReference type="InterPro" id="IPR051600">
    <property type="entry name" value="Beta-PGM-like"/>
</dbReference>